<keyword evidence="1" id="KW-0614">Plasmid</keyword>
<dbReference type="RefSeq" id="WP_040133712.1">
    <property type="nucleotide sequence ID" value="NZ_CP008954.1"/>
</dbReference>
<dbReference type="Proteomes" id="UP000028492">
    <property type="component" value="Plasmid pAmyja1"/>
</dbReference>
<sequence length="275" mass="30296">MAQEDRTIDDALPELWTMQGLATAAGVPRSDVAKQYLAGLLPGVRVGERLTVFRAKTLNKLRKNPAPNTPKKDGRIPELVTTAWVAERWDRSSTAIDRLYRSGKIPGKVLGGVLLFRRALIEELDIDELTPGPHHEQVGTGEPVEDPKLAGLLTREEAAAVLGINPQEVITWYRYGRVPGTTATTTATAQRKLLVFREATLLNLDESKLLEPARDAVLPDLVSGAEAAEILGISAKALADWNEAGKLPGRLVTDKDEERRRMVYRREVVERLAGR</sequence>
<reference evidence="1 2" key="1">
    <citation type="journal article" date="2014" name="J. Biotechnol.">
        <title>Complete genome sequence of the actinobacterium Amycolatopsis japonica MG417-CF17(T) (=DSM 44213T) producing (S,S)-N,N'-ethylenediaminedisuccinic acid.</title>
        <authorList>
            <person name="Stegmann E."/>
            <person name="Albersmeier A."/>
            <person name="Spohn M."/>
            <person name="Gert H."/>
            <person name="Weber T."/>
            <person name="Wohlleben W."/>
            <person name="Kalinowski J."/>
            <person name="Ruckert C."/>
        </authorList>
    </citation>
    <scope>NUCLEOTIDE SEQUENCE [LARGE SCALE GENOMIC DNA]</scope>
    <source>
        <strain evidence="2">MG417-CF17 (DSM 44213)</strain>
        <plasmid evidence="1">pAmyja1</plasmid>
    </source>
</reference>
<name>A0A075VEL0_9PSEU</name>
<evidence type="ECO:0000313" key="1">
    <source>
        <dbReference type="EMBL" id="AIG81340.1"/>
    </source>
</evidence>
<dbReference type="KEGG" id="aja:AJAP_42865"/>
<dbReference type="EMBL" id="CP008954">
    <property type="protein sequence ID" value="AIG81340.1"/>
    <property type="molecule type" value="Genomic_DNA"/>
</dbReference>
<accession>A0A075VEL0</accession>
<proteinExistence type="predicted"/>
<dbReference type="HOGENOM" id="CLU_1010617_0_0_11"/>
<dbReference type="AlphaFoldDB" id="A0A075VEL0"/>
<organism evidence="1 2">
    <name type="scientific">Amycolatopsis japonica</name>
    <dbReference type="NCBI Taxonomy" id="208439"/>
    <lineage>
        <taxon>Bacteria</taxon>
        <taxon>Bacillati</taxon>
        <taxon>Actinomycetota</taxon>
        <taxon>Actinomycetes</taxon>
        <taxon>Pseudonocardiales</taxon>
        <taxon>Pseudonocardiaceae</taxon>
        <taxon>Amycolatopsis</taxon>
        <taxon>Amycolatopsis japonica group</taxon>
    </lineage>
</organism>
<gene>
    <name evidence="1" type="ORF">AJAP_42865</name>
</gene>
<protein>
    <submittedName>
        <fullName evidence="1">Uncharacterized protein</fullName>
    </submittedName>
</protein>
<evidence type="ECO:0000313" key="2">
    <source>
        <dbReference type="Proteomes" id="UP000028492"/>
    </source>
</evidence>
<keyword evidence="2" id="KW-1185">Reference proteome</keyword>
<geneLocation type="plasmid" evidence="1 2">
    <name>pAmyja1</name>
</geneLocation>